<dbReference type="Proteomes" id="UP000828390">
    <property type="component" value="Unassembled WGS sequence"/>
</dbReference>
<reference evidence="1" key="2">
    <citation type="submission" date="2020-11" db="EMBL/GenBank/DDBJ databases">
        <authorList>
            <person name="McCartney M.A."/>
            <person name="Auch B."/>
            <person name="Kono T."/>
            <person name="Mallez S."/>
            <person name="Becker A."/>
            <person name="Gohl D.M."/>
            <person name="Silverstein K.A.T."/>
            <person name="Koren S."/>
            <person name="Bechman K.B."/>
            <person name="Herman A."/>
            <person name="Abrahante J.E."/>
            <person name="Garbe J."/>
        </authorList>
    </citation>
    <scope>NUCLEOTIDE SEQUENCE</scope>
    <source>
        <strain evidence="1">Duluth1</strain>
        <tissue evidence="1">Whole animal</tissue>
    </source>
</reference>
<evidence type="ECO:0000313" key="1">
    <source>
        <dbReference type="EMBL" id="KAH3718239.1"/>
    </source>
</evidence>
<protein>
    <recommendedName>
        <fullName evidence="3">Serine hydrolase FSH domain-containing protein</fullName>
    </recommendedName>
</protein>
<dbReference type="AlphaFoldDB" id="A0A9D4C6Y3"/>
<dbReference type="EMBL" id="JAIWYP010000013">
    <property type="protein sequence ID" value="KAH3718239.1"/>
    <property type="molecule type" value="Genomic_DNA"/>
</dbReference>
<comment type="caution">
    <text evidence="1">The sequence shown here is derived from an EMBL/GenBank/DDBJ whole genome shotgun (WGS) entry which is preliminary data.</text>
</comment>
<evidence type="ECO:0008006" key="3">
    <source>
        <dbReference type="Google" id="ProtNLM"/>
    </source>
</evidence>
<organism evidence="1 2">
    <name type="scientific">Dreissena polymorpha</name>
    <name type="common">Zebra mussel</name>
    <name type="synonym">Mytilus polymorpha</name>
    <dbReference type="NCBI Taxonomy" id="45954"/>
    <lineage>
        <taxon>Eukaryota</taxon>
        <taxon>Metazoa</taxon>
        <taxon>Spiralia</taxon>
        <taxon>Lophotrochozoa</taxon>
        <taxon>Mollusca</taxon>
        <taxon>Bivalvia</taxon>
        <taxon>Autobranchia</taxon>
        <taxon>Heteroconchia</taxon>
        <taxon>Euheterodonta</taxon>
        <taxon>Imparidentia</taxon>
        <taxon>Neoheterodontei</taxon>
        <taxon>Myida</taxon>
        <taxon>Dreissenoidea</taxon>
        <taxon>Dreissenidae</taxon>
        <taxon>Dreissena</taxon>
    </lineage>
</organism>
<name>A0A9D4C6Y3_DREPO</name>
<proteinExistence type="predicted"/>
<evidence type="ECO:0000313" key="2">
    <source>
        <dbReference type="Proteomes" id="UP000828390"/>
    </source>
</evidence>
<sequence length="62" mass="7220">MKGRKSHPEPLSNPFWFAEMNDDLLQYFKAPTVLEHEGGHFIPVSGLQKPVYTDFLQKKMSR</sequence>
<gene>
    <name evidence="1" type="ORF">DPMN_061039</name>
</gene>
<keyword evidence="2" id="KW-1185">Reference proteome</keyword>
<reference evidence="1" key="1">
    <citation type="journal article" date="2019" name="bioRxiv">
        <title>The Genome of the Zebra Mussel, Dreissena polymorpha: A Resource for Invasive Species Research.</title>
        <authorList>
            <person name="McCartney M.A."/>
            <person name="Auch B."/>
            <person name="Kono T."/>
            <person name="Mallez S."/>
            <person name="Zhang Y."/>
            <person name="Obille A."/>
            <person name="Becker A."/>
            <person name="Abrahante J.E."/>
            <person name="Garbe J."/>
            <person name="Badalamenti J.P."/>
            <person name="Herman A."/>
            <person name="Mangelson H."/>
            <person name="Liachko I."/>
            <person name="Sullivan S."/>
            <person name="Sone E.D."/>
            <person name="Koren S."/>
            <person name="Silverstein K.A.T."/>
            <person name="Beckman K.B."/>
            <person name="Gohl D.M."/>
        </authorList>
    </citation>
    <scope>NUCLEOTIDE SEQUENCE</scope>
    <source>
        <strain evidence="1">Duluth1</strain>
        <tissue evidence="1">Whole animal</tissue>
    </source>
</reference>
<accession>A0A9D4C6Y3</accession>